<dbReference type="Pfam" id="PF00209">
    <property type="entry name" value="SNF"/>
    <property type="match status" value="2"/>
</dbReference>
<feature type="transmembrane region" description="Helical" evidence="6">
    <location>
        <begin position="12"/>
        <end position="30"/>
    </location>
</feature>
<comment type="subcellular location">
    <subcellularLocation>
        <location evidence="1">Membrane</location>
        <topology evidence="1">Multi-pass membrane protein</topology>
    </subcellularLocation>
</comment>
<feature type="transmembrane region" description="Helical" evidence="6">
    <location>
        <begin position="87"/>
        <end position="115"/>
    </location>
</feature>
<feature type="transmembrane region" description="Helical" evidence="6">
    <location>
        <begin position="221"/>
        <end position="240"/>
    </location>
</feature>
<keyword evidence="8" id="KW-1185">Reference proteome</keyword>
<sequence>MASSDRGQFSSRFGFIMAAAGSAVGLGNVWGFPTQTASNGGAAFLLIYLLMMALLAFPMLVAELTIGRYGQSNPIGSLRKIWTNNRLLAVLFGTTAMLTASMILSFYAILAGWLIGFGVSPIMKLIGLQSLSEWLITFGTGRNVLLTVIFMLMTVFVVRRGVADGIEKWSSRLMPVLFALFLVLIIYIFTQHGAMDGLKMYLVPNWEHVNGGLVVNAMGQAFFSLSLGVGAMMVYGSYLSKDVNIPKTAGQVAIIDTGVAFFAGLLILPAMFVAKANGVQIFSETGELISSGNLVFTVLPSLFDSMGLVGEIVGVAFFALMVIAALTSSIAMLEVPVSCLQEEMKIKREKSAIILGLVILVFSVLIAANFDTLFDWVATASTMYMQPLLGVVWAIVIGWVWSRNALLKEIQQGYPEIEKTWFWRIWPIYVKVVCPIAIIMVFAYPFL</sequence>
<dbReference type="EMBL" id="OANU01000011">
    <property type="protein sequence ID" value="SNX47666.1"/>
    <property type="molecule type" value="Genomic_DNA"/>
</dbReference>
<dbReference type="InterPro" id="IPR000175">
    <property type="entry name" value="Na/ntran_symport"/>
</dbReference>
<keyword evidence="2" id="KW-0813">Transport</keyword>
<name>A0A240EGI2_9VIBR</name>
<evidence type="ECO:0000313" key="7">
    <source>
        <dbReference type="EMBL" id="SNX47666.1"/>
    </source>
</evidence>
<keyword evidence="3 6" id="KW-0812">Transmembrane</keyword>
<evidence type="ECO:0000256" key="3">
    <source>
        <dbReference type="ARBA" id="ARBA00022692"/>
    </source>
</evidence>
<dbReference type="SUPFAM" id="SSF161070">
    <property type="entry name" value="SNF-like"/>
    <property type="match status" value="1"/>
</dbReference>
<dbReference type="PANTHER" id="PTHR42948:SF1">
    <property type="entry name" value="TRANSPORTER"/>
    <property type="match status" value="1"/>
</dbReference>
<dbReference type="PRINTS" id="PR00176">
    <property type="entry name" value="NANEUSMPORT"/>
</dbReference>
<dbReference type="OrthoDB" id="9762833at2"/>
<evidence type="ECO:0000256" key="5">
    <source>
        <dbReference type="ARBA" id="ARBA00023136"/>
    </source>
</evidence>
<dbReference type="InterPro" id="IPR047218">
    <property type="entry name" value="YocR/YhdH-like"/>
</dbReference>
<accession>A0A240EGI2</accession>
<dbReference type="Proteomes" id="UP000219336">
    <property type="component" value="Unassembled WGS sequence"/>
</dbReference>
<dbReference type="InterPro" id="IPR037272">
    <property type="entry name" value="SNS_sf"/>
</dbReference>
<reference evidence="8" key="1">
    <citation type="submission" date="2016-06" db="EMBL/GenBank/DDBJ databases">
        <authorList>
            <person name="Rodrigo-Torres L."/>
            <person name="Arahal R.D."/>
            <person name="Lucena T."/>
        </authorList>
    </citation>
    <scope>NUCLEOTIDE SEQUENCE [LARGE SCALE GENOMIC DNA]</scope>
    <source>
        <strain evidence="8">CECT8203</strain>
    </source>
</reference>
<feature type="transmembrane region" description="Helical" evidence="6">
    <location>
        <begin position="352"/>
        <end position="370"/>
    </location>
</feature>
<dbReference type="NCBIfam" id="NF037979">
    <property type="entry name" value="Na_transp"/>
    <property type="match status" value="1"/>
</dbReference>
<feature type="transmembrane region" description="Helical" evidence="6">
    <location>
        <begin position="252"/>
        <end position="274"/>
    </location>
</feature>
<keyword evidence="5 6" id="KW-0472">Membrane</keyword>
<dbReference type="GO" id="GO:0016020">
    <property type="term" value="C:membrane"/>
    <property type="evidence" value="ECO:0007669"/>
    <property type="project" value="UniProtKB-SubCell"/>
</dbReference>
<organism evidence="7 8">
    <name type="scientific">Vibrio thalassae</name>
    <dbReference type="NCBI Taxonomy" id="1243014"/>
    <lineage>
        <taxon>Bacteria</taxon>
        <taxon>Pseudomonadati</taxon>
        <taxon>Pseudomonadota</taxon>
        <taxon>Gammaproteobacteria</taxon>
        <taxon>Vibrionales</taxon>
        <taxon>Vibrionaceae</taxon>
        <taxon>Vibrio</taxon>
    </lineage>
</organism>
<dbReference type="AlphaFoldDB" id="A0A240EGI2"/>
<evidence type="ECO:0000256" key="1">
    <source>
        <dbReference type="ARBA" id="ARBA00004141"/>
    </source>
</evidence>
<gene>
    <name evidence="7" type="ORF">VTH8203_01281</name>
</gene>
<dbReference type="PROSITE" id="PS50267">
    <property type="entry name" value="NA_NEUROTRAN_SYMP_3"/>
    <property type="match status" value="1"/>
</dbReference>
<feature type="transmembrane region" description="Helical" evidence="6">
    <location>
        <begin position="135"/>
        <end position="158"/>
    </location>
</feature>
<evidence type="ECO:0000256" key="2">
    <source>
        <dbReference type="ARBA" id="ARBA00022448"/>
    </source>
</evidence>
<feature type="transmembrane region" description="Helical" evidence="6">
    <location>
        <begin position="382"/>
        <end position="401"/>
    </location>
</feature>
<proteinExistence type="predicted"/>
<feature type="transmembrane region" description="Helical" evidence="6">
    <location>
        <begin position="42"/>
        <end position="66"/>
    </location>
</feature>
<evidence type="ECO:0000256" key="6">
    <source>
        <dbReference type="SAM" id="Phobius"/>
    </source>
</evidence>
<feature type="transmembrane region" description="Helical" evidence="6">
    <location>
        <begin position="308"/>
        <end position="331"/>
    </location>
</feature>
<dbReference type="CDD" id="cd10336">
    <property type="entry name" value="SLC6sbd_Tyt1-Like"/>
    <property type="match status" value="1"/>
</dbReference>
<dbReference type="RefSeq" id="WP_096992915.1">
    <property type="nucleotide sequence ID" value="NZ_JBHSII010000001.1"/>
</dbReference>
<keyword evidence="4 6" id="KW-1133">Transmembrane helix</keyword>
<feature type="transmembrane region" description="Helical" evidence="6">
    <location>
        <begin position="421"/>
        <end position="444"/>
    </location>
</feature>
<dbReference type="PANTHER" id="PTHR42948">
    <property type="entry name" value="TRANSPORTER"/>
    <property type="match status" value="1"/>
</dbReference>
<feature type="transmembrane region" description="Helical" evidence="6">
    <location>
        <begin position="170"/>
        <end position="190"/>
    </location>
</feature>
<evidence type="ECO:0000313" key="8">
    <source>
        <dbReference type="Proteomes" id="UP000219336"/>
    </source>
</evidence>
<protein>
    <submittedName>
        <fullName evidence="7">Sodium:neurotransmitter symporter family protein</fullName>
    </submittedName>
</protein>
<evidence type="ECO:0000256" key="4">
    <source>
        <dbReference type="ARBA" id="ARBA00022989"/>
    </source>
</evidence>